<dbReference type="RefSeq" id="WP_089716661.1">
    <property type="nucleotide sequence ID" value="NZ_FNEH01000001.1"/>
</dbReference>
<reference evidence="2 3" key="1">
    <citation type="submission" date="2016-10" db="EMBL/GenBank/DDBJ databases">
        <authorList>
            <person name="de Groot N.N."/>
        </authorList>
    </citation>
    <scope>NUCLEOTIDE SEQUENCE [LARGE SCALE GENOMIC DNA]</scope>
    <source>
        <strain evidence="2 3">WG7</strain>
    </source>
</reference>
<dbReference type="InterPro" id="IPR014717">
    <property type="entry name" value="Transl_elong_EF1B/ribsomal_bS6"/>
</dbReference>
<dbReference type="EMBL" id="FNEH01000001">
    <property type="protein sequence ID" value="SDI05002.1"/>
    <property type="molecule type" value="Genomic_DNA"/>
</dbReference>
<keyword evidence="1" id="KW-0175">Coiled coil</keyword>
<evidence type="ECO:0000256" key="1">
    <source>
        <dbReference type="SAM" id="Coils"/>
    </source>
</evidence>
<evidence type="ECO:0000313" key="2">
    <source>
        <dbReference type="EMBL" id="SDI05002.1"/>
    </source>
</evidence>
<dbReference type="Gene3D" id="3.30.70.60">
    <property type="match status" value="1"/>
</dbReference>
<organism evidence="2 3">
    <name type="scientific">Halanaerobium congolense</name>
    <dbReference type="NCBI Taxonomy" id="54121"/>
    <lineage>
        <taxon>Bacteria</taxon>
        <taxon>Bacillati</taxon>
        <taxon>Bacillota</taxon>
        <taxon>Clostridia</taxon>
        <taxon>Halanaerobiales</taxon>
        <taxon>Halanaerobiaceae</taxon>
        <taxon>Halanaerobium</taxon>
    </lineage>
</organism>
<accession>A0A1G8HEG5</accession>
<dbReference type="GO" id="GO:0015627">
    <property type="term" value="C:type II protein secretion system complex"/>
    <property type="evidence" value="ECO:0007669"/>
    <property type="project" value="InterPro"/>
</dbReference>
<dbReference type="Pfam" id="PF04612">
    <property type="entry name" value="T2SSM"/>
    <property type="match status" value="1"/>
</dbReference>
<evidence type="ECO:0000313" key="3">
    <source>
        <dbReference type="Proteomes" id="UP000198945"/>
    </source>
</evidence>
<dbReference type="Proteomes" id="UP000198945">
    <property type="component" value="Unassembled WGS sequence"/>
</dbReference>
<name>A0A1G8HEG5_9FIRM</name>
<feature type="coiled-coil region" evidence="1">
    <location>
        <begin position="36"/>
        <end position="88"/>
    </location>
</feature>
<protein>
    <submittedName>
        <fullName evidence="2">Type IV pilus assembly protein PilO</fullName>
    </submittedName>
</protein>
<dbReference type="GO" id="GO:0015628">
    <property type="term" value="P:protein secretion by the type II secretion system"/>
    <property type="evidence" value="ECO:0007669"/>
    <property type="project" value="InterPro"/>
</dbReference>
<dbReference type="AlphaFoldDB" id="A0A1G8HEG5"/>
<gene>
    <name evidence="2" type="ORF">SAMN04515654_10186</name>
</gene>
<sequence>MSSLSKREKILLFILFVTVVMAAYYYLLYQPIKAHQQDLENQITNIQSEYTAVLNKVNQINSLEKELVELKKEREERLETVVRDAEEILAAVDYFARESNVDIRSYQKRNTDNGYPFTFEIQGGYFELLSFLQMLDNWDYRLVVENLTASNVQQQENLISLNLNLFYHQSDELREFIENSAG</sequence>
<dbReference type="InterPro" id="IPR007690">
    <property type="entry name" value="T2SS_GspM"/>
</dbReference>
<proteinExistence type="predicted"/>